<protein>
    <submittedName>
        <fullName evidence="2">Probable lipoprotein</fullName>
    </submittedName>
</protein>
<evidence type="ECO:0000256" key="1">
    <source>
        <dbReference type="SAM" id="SignalP"/>
    </source>
</evidence>
<feature type="chain" id="PRO_5012511763" evidence="1">
    <location>
        <begin position="23"/>
        <end position="247"/>
    </location>
</feature>
<feature type="signal peptide" evidence="1">
    <location>
        <begin position="1"/>
        <end position="22"/>
    </location>
</feature>
<dbReference type="AlphaFoldDB" id="A0A238UAD2"/>
<name>A0A238UAD2_9FLAO</name>
<dbReference type="KEGG" id="tje:TJEJU_2350"/>
<keyword evidence="3" id="KW-1185">Reference proteome</keyword>
<organism evidence="2 3">
    <name type="scientific">Tenacibaculum jejuense</name>
    <dbReference type="NCBI Taxonomy" id="584609"/>
    <lineage>
        <taxon>Bacteria</taxon>
        <taxon>Pseudomonadati</taxon>
        <taxon>Bacteroidota</taxon>
        <taxon>Flavobacteriia</taxon>
        <taxon>Flavobacteriales</taxon>
        <taxon>Flavobacteriaceae</taxon>
        <taxon>Tenacibaculum</taxon>
    </lineage>
</organism>
<dbReference type="OrthoDB" id="9768039at2"/>
<evidence type="ECO:0000313" key="3">
    <source>
        <dbReference type="Proteomes" id="UP000215214"/>
    </source>
</evidence>
<gene>
    <name evidence="2" type="ORF">TJEJU_2350</name>
</gene>
<dbReference type="RefSeq" id="WP_095072278.1">
    <property type="nucleotide sequence ID" value="NZ_LT899436.1"/>
</dbReference>
<keyword evidence="1" id="KW-0732">Signal</keyword>
<keyword evidence="2" id="KW-0449">Lipoprotein</keyword>
<dbReference type="EMBL" id="LT899436">
    <property type="protein sequence ID" value="SNR16035.1"/>
    <property type="molecule type" value="Genomic_DNA"/>
</dbReference>
<proteinExistence type="predicted"/>
<sequence>MKTTSPLLTLLIVLFFSCSSDNDNGGENPDTGNPGNPGNQTCDDPSSFIFNEKDNFILVEFENNEFPAEWELKTSNSATGKGYHVWAGNQSLGTPGNGLVEFKLNINNPGIYRFLWSSAVTTGTNGSDHNDSWLKFPDADDFYGEKDGSKIYPKGTGKTPNPNGSSADGWFKVYRSGNDLDFKWQAATSDNDAHKIYVEFKNAGVYKMQVSARSSGHGIDKFMLFNEANYSQNEATQKTTFSEITCN</sequence>
<reference evidence="2 3" key="1">
    <citation type="submission" date="2017-07" db="EMBL/GenBank/DDBJ databases">
        <authorList>
            <person name="Sun Z.S."/>
            <person name="Albrecht U."/>
            <person name="Echele G."/>
            <person name="Lee C.C."/>
        </authorList>
    </citation>
    <scope>NUCLEOTIDE SEQUENCE [LARGE SCALE GENOMIC DNA]</scope>
    <source>
        <strain evidence="3">type strain: KCTC 22618</strain>
    </source>
</reference>
<evidence type="ECO:0000313" key="2">
    <source>
        <dbReference type="EMBL" id="SNR16035.1"/>
    </source>
</evidence>
<dbReference type="Proteomes" id="UP000215214">
    <property type="component" value="Chromosome TJEJU"/>
</dbReference>
<dbReference type="PROSITE" id="PS51257">
    <property type="entry name" value="PROKAR_LIPOPROTEIN"/>
    <property type="match status" value="1"/>
</dbReference>
<accession>A0A238UAD2</accession>